<organism evidence="2 3">
    <name type="scientific">Hymenoscyphus albidus</name>
    <dbReference type="NCBI Taxonomy" id="595503"/>
    <lineage>
        <taxon>Eukaryota</taxon>
        <taxon>Fungi</taxon>
        <taxon>Dikarya</taxon>
        <taxon>Ascomycota</taxon>
        <taxon>Pezizomycotina</taxon>
        <taxon>Leotiomycetes</taxon>
        <taxon>Helotiales</taxon>
        <taxon>Helotiaceae</taxon>
        <taxon>Hymenoscyphus</taxon>
    </lineage>
</organism>
<feature type="region of interest" description="Disordered" evidence="1">
    <location>
        <begin position="125"/>
        <end position="171"/>
    </location>
</feature>
<dbReference type="EMBL" id="CAJVRM010000271">
    <property type="protein sequence ID" value="CAG8978640.1"/>
    <property type="molecule type" value="Genomic_DNA"/>
</dbReference>
<keyword evidence="3" id="KW-1185">Reference proteome</keyword>
<comment type="caution">
    <text evidence="2">The sequence shown here is derived from an EMBL/GenBank/DDBJ whole genome shotgun (WGS) entry which is preliminary data.</text>
</comment>
<name>A0A9N9LT29_9HELO</name>
<feature type="compositionally biased region" description="Basic and acidic residues" evidence="1">
    <location>
        <begin position="154"/>
        <end position="171"/>
    </location>
</feature>
<dbReference type="Proteomes" id="UP000701801">
    <property type="component" value="Unassembled WGS sequence"/>
</dbReference>
<dbReference type="AlphaFoldDB" id="A0A9N9LT29"/>
<protein>
    <submittedName>
        <fullName evidence="2">Uncharacterized protein</fullName>
    </submittedName>
</protein>
<gene>
    <name evidence="2" type="ORF">HYALB_00009456</name>
</gene>
<dbReference type="OrthoDB" id="3549327at2759"/>
<accession>A0A9N9LT29</accession>
<proteinExistence type="predicted"/>
<evidence type="ECO:0000313" key="3">
    <source>
        <dbReference type="Proteomes" id="UP000701801"/>
    </source>
</evidence>
<evidence type="ECO:0000313" key="2">
    <source>
        <dbReference type="EMBL" id="CAG8978640.1"/>
    </source>
</evidence>
<sequence>MCIMSHVTKQPNNTTRALTMTRKSIKKTLLKKDSHDPFLRTVKVQSEDPTRYVDFKMRLDTGCEVHDLIASEVVAQLNLKDKIEINEEAICDTLNGEQLCSIGTIRLHWKGKRFRKIFDTKFHEDKANRSARKEEHRKECEKNDTKKAAHKKKKDGDKDAGRREESSSNGS</sequence>
<evidence type="ECO:0000256" key="1">
    <source>
        <dbReference type="SAM" id="MobiDB-lite"/>
    </source>
</evidence>
<feature type="compositionally biased region" description="Basic and acidic residues" evidence="1">
    <location>
        <begin position="125"/>
        <end position="147"/>
    </location>
</feature>
<reference evidence="2" key="1">
    <citation type="submission" date="2021-07" db="EMBL/GenBank/DDBJ databases">
        <authorList>
            <person name="Durling M."/>
        </authorList>
    </citation>
    <scope>NUCLEOTIDE SEQUENCE</scope>
</reference>